<dbReference type="Gene3D" id="2.60.40.420">
    <property type="entry name" value="Cupredoxins - blue copper proteins"/>
    <property type="match status" value="1"/>
</dbReference>
<evidence type="ECO:0000313" key="1">
    <source>
        <dbReference type="EMBL" id="MEO9248239.1"/>
    </source>
</evidence>
<name>A0ABV0IJ96_9MICC</name>
<evidence type="ECO:0008006" key="3">
    <source>
        <dbReference type="Google" id="ProtNLM"/>
    </source>
</evidence>
<proteinExistence type="predicted"/>
<dbReference type="InterPro" id="IPR008972">
    <property type="entry name" value="Cupredoxin"/>
</dbReference>
<organism evidence="1 2">
    <name type="scientific">Citricoccus nitrophenolicus</name>
    <dbReference type="NCBI Taxonomy" id="863575"/>
    <lineage>
        <taxon>Bacteria</taxon>
        <taxon>Bacillati</taxon>
        <taxon>Actinomycetota</taxon>
        <taxon>Actinomycetes</taxon>
        <taxon>Micrococcales</taxon>
        <taxon>Micrococcaceae</taxon>
        <taxon>Citricoccus</taxon>
    </lineage>
</organism>
<keyword evidence="2" id="KW-1185">Reference proteome</keyword>
<sequence>MTWRPVRAYRSTVLSRASVPTMPLAVLLGSALVLGSALAGCATDEPGPAPSTAPTAAATDRLRLGLTEWSIETGGARLIPGEVRVEVTNAGGASHDVVIHGEQGSWASPELDPGDTHVMSITAVAGEDLELICTLVGHHAQGMHTTIAVAESP</sequence>
<protein>
    <recommendedName>
        <fullName evidence="3">EfeO-type cupredoxin-like domain-containing protein</fullName>
    </recommendedName>
</protein>
<dbReference type="RefSeq" id="WP_347920839.1">
    <property type="nucleotide sequence ID" value="NZ_JBDXMX010000004.1"/>
</dbReference>
<gene>
    <name evidence="1" type="ORF">ABDK96_11140</name>
</gene>
<dbReference type="Proteomes" id="UP001484097">
    <property type="component" value="Unassembled WGS sequence"/>
</dbReference>
<dbReference type="EMBL" id="JBDXMX010000004">
    <property type="protein sequence ID" value="MEO9248239.1"/>
    <property type="molecule type" value="Genomic_DNA"/>
</dbReference>
<evidence type="ECO:0000313" key="2">
    <source>
        <dbReference type="Proteomes" id="UP001484097"/>
    </source>
</evidence>
<dbReference type="SUPFAM" id="SSF49503">
    <property type="entry name" value="Cupredoxins"/>
    <property type="match status" value="1"/>
</dbReference>
<accession>A0ABV0IJ96</accession>
<reference evidence="1 2" key="1">
    <citation type="submission" date="2024-05" db="EMBL/GenBank/DDBJ databases">
        <authorList>
            <person name="Yi C."/>
        </authorList>
    </citation>
    <scope>NUCLEOTIDE SEQUENCE [LARGE SCALE GENOMIC DNA]</scope>
    <source>
        <strain evidence="1 2">XS13</strain>
    </source>
</reference>
<comment type="caution">
    <text evidence="1">The sequence shown here is derived from an EMBL/GenBank/DDBJ whole genome shotgun (WGS) entry which is preliminary data.</text>
</comment>